<dbReference type="GO" id="GO:0006281">
    <property type="term" value="P:DNA repair"/>
    <property type="evidence" value="ECO:0007669"/>
    <property type="project" value="TreeGrafter"/>
</dbReference>
<protein>
    <recommendedName>
        <fullName evidence="3">RecQ-mediated genome instability protein 2</fullName>
    </recommendedName>
</protein>
<evidence type="ECO:0000313" key="1">
    <source>
        <dbReference type="EMBL" id="CAH2306901.1"/>
    </source>
</evidence>
<dbReference type="GO" id="GO:0043007">
    <property type="term" value="P:maintenance of rDNA"/>
    <property type="evidence" value="ECO:0007669"/>
    <property type="project" value="TreeGrafter"/>
</dbReference>
<dbReference type="EMBL" id="OW240918">
    <property type="protein sequence ID" value="CAH2306901.1"/>
    <property type="molecule type" value="Genomic_DNA"/>
</dbReference>
<sequence>MEDTGTKSGSGGDPHLFDYPPVKMSADRLRECKKRPGPAASSPFILERPCGCALDIGLVWMQGSVILVRPAGGATIRLNDGTHTFTVCGADKVPKGKPCLLPGKYVMVMGVVLSCNPEPVLRAVKITDLSENPVHQTMWKYEVDDLHKILNSKICIC</sequence>
<dbReference type="GO" id="GO:0016607">
    <property type="term" value="C:nuclear speck"/>
    <property type="evidence" value="ECO:0007669"/>
    <property type="project" value="TreeGrafter"/>
</dbReference>
<keyword evidence="2" id="KW-1185">Reference proteome</keyword>
<dbReference type="PANTHER" id="PTHR33962:SF1">
    <property type="entry name" value="RECQ-MEDIATED GENOME INSTABILITY PROTEIN 2"/>
    <property type="match status" value="1"/>
</dbReference>
<gene>
    <name evidence="1" type="ORF">PECUL_23A059927</name>
</gene>
<dbReference type="Proteomes" id="UP001295444">
    <property type="component" value="Chromosome 07"/>
</dbReference>
<accession>A0AAD1SSS1</accession>
<dbReference type="PANTHER" id="PTHR33962">
    <property type="entry name" value="RECQ-MEDIATED GENOME INSTABILITY PROTEIN 2 RMI2"/>
    <property type="match status" value="1"/>
</dbReference>
<name>A0AAD1SSS1_PELCU</name>
<organism evidence="1 2">
    <name type="scientific">Pelobates cultripes</name>
    <name type="common">Western spadefoot toad</name>
    <dbReference type="NCBI Taxonomy" id="61616"/>
    <lineage>
        <taxon>Eukaryota</taxon>
        <taxon>Metazoa</taxon>
        <taxon>Chordata</taxon>
        <taxon>Craniata</taxon>
        <taxon>Vertebrata</taxon>
        <taxon>Euteleostomi</taxon>
        <taxon>Amphibia</taxon>
        <taxon>Batrachia</taxon>
        <taxon>Anura</taxon>
        <taxon>Pelobatoidea</taxon>
        <taxon>Pelobatidae</taxon>
        <taxon>Pelobates</taxon>
    </lineage>
</organism>
<evidence type="ECO:0008006" key="3">
    <source>
        <dbReference type="Google" id="ProtNLM"/>
    </source>
</evidence>
<dbReference type="GO" id="GO:0033045">
    <property type="term" value="P:regulation of sister chromatid segregation"/>
    <property type="evidence" value="ECO:0007669"/>
    <property type="project" value="TreeGrafter"/>
</dbReference>
<dbReference type="GO" id="GO:0005829">
    <property type="term" value="C:cytosol"/>
    <property type="evidence" value="ECO:0007669"/>
    <property type="project" value="TreeGrafter"/>
</dbReference>
<dbReference type="AlphaFoldDB" id="A0AAD1SSS1"/>
<dbReference type="Gene3D" id="2.40.50.140">
    <property type="entry name" value="Nucleic acid-binding proteins"/>
    <property type="match status" value="1"/>
</dbReference>
<evidence type="ECO:0000313" key="2">
    <source>
        <dbReference type="Proteomes" id="UP001295444"/>
    </source>
</evidence>
<proteinExistence type="predicted"/>
<reference evidence="1" key="1">
    <citation type="submission" date="2022-03" db="EMBL/GenBank/DDBJ databases">
        <authorList>
            <person name="Alioto T."/>
            <person name="Alioto T."/>
            <person name="Gomez Garrido J."/>
        </authorList>
    </citation>
    <scope>NUCLEOTIDE SEQUENCE</scope>
</reference>
<dbReference type="InterPro" id="IPR032245">
    <property type="entry name" value="RMI2"/>
</dbReference>
<dbReference type="Pfam" id="PF16100">
    <property type="entry name" value="RMI2"/>
    <property type="match status" value="1"/>
</dbReference>
<dbReference type="GO" id="GO:2000042">
    <property type="term" value="P:negative regulation of double-strand break repair via homologous recombination"/>
    <property type="evidence" value="ECO:0007669"/>
    <property type="project" value="TreeGrafter"/>
</dbReference>
<dbReference type="InterPro" id="IPR012340">
    <property type="entry name" value="NA-bd_OB-fold"/>
</dbReference>